<evidence type="ECO:0000313" key="1">
    <source>
        <dbReference type="EMBL" id="RNA11968.1"/>
    </source>
</evidence>
<dbReference type="EMBL" id="REGN01005801">
    <property type="protein sequence ID" value="RNA11968.1"/>
    <property type="molecule type" value="Genomic_DNA"/>
</dbReference>
<evidence type="ECO:0000313" key="2">
    <source>
        <dbReference type="Proteomes" id="UP000276133"/>
    </source>
</evidence>
<comment type="caution">
    <text evidence="1">The sequence shown here is derived from an EMBL/GenBank/DDBJ whole genome shotgun (WGS) entry which is preliminary data.</text>
</comment>
<dbReference type="AlphaFoldDB" id="A0A3M7QM01"/>
<protein>
    <submittedName>
        <fullName evidence="1">Uncharacterized protein</fullName>
    </submittedName>
</protein>
<organism evidence="1 2">
    <name type="scientific">Brachionus plicatilis</name>
    <name type="common">Marine rotifer</name>
    <name type="synonym">Brachionus muelleri</name>
    <dbReference type="NCBI Taxonomy" id="10195"/>
    <lineage>
        <taxon>Eukaryota</taxon>
        <taxon>Metazoa</taxon>
        <taxon>Spiralia</taxon>
        <taxon>Gnathifera</taxon>
        <taxon>Rotifera</taxon>
        <taxon>Eurotatoria</taxon>
        <taxon>Monogononta</taxon>
        <taxon>Pseudotrocha</taxon>
        <taxon>Ploima</taxon>
        <taxon>Brachionidae</taxon>
        <taxon>Brachionus</taxon>
    </lineage>
</organism>
<accession>A0A3M7QM01</accession>
<proteinExistence type="predicted"/>
<dbReference type="Proteomes" id="UP000276133">
    <property type="component" value="Unassembled WGS sequence"/>
</dbReference>
<gene>
    <name evidence="1" type="ORF">BpHYR1_013935</name>
</gene>
<keyword evidence="2" id="KW-1185">Reference proteome</keyword>
<sequence>MFIQYLSKLNENGTKLNLRFTDNQLLNNEKIFSLSKDMFIQYLSKLNENGTKLNLRFTESTLSAVKTFFSEKNKNEKILSLSKDIDLVHSILVQIE</sequence>
<reference evidence="1 2" key="1">
    <citation type="journal article" date="2018" name="Sci. Rep.">
        <title>Genomic signatures of local adaptation to the degree of environmental predictability in rotifers.</title>
        <authorList>
            <person name="Franch-Gras L."/>
            <person name="Hahn C."/>
            <person name="Garcia-Roger E.M."/>
            <person name="Carmona M.J."/>
            <person name="Serra M."/>
            <person name="Gomez A."/>
        </authorList>
    </citation>
    <scope>NUCLEOTIDE SEQUENCE [LARGE SCALE GENOMIC DNA]</scope>
    <source>
        <strain evidence="1">HYR1</strain>
    </source>
</reference>
<name>A0A3M7QM01_BRAPC</name>